<evidence type="ECO:0000256" key="6">
    <source>
        <dbReference type="ARBA" id="ARBA00022989"/>
    </source>
</evidence>
<evidence type="ECO:0000256" key="8">
    <source>
        <dbReference type="SAM" id="Phobius"/>
    </source>
</evidence>
<protein>
    <submittedName>
        <fullName evidence="11">Lipoprotein-releasing system permease protein</fullName>
    </submittedName>
</protein>
<feature type="transmembrane region" description="Helical" evidence="8">
    <location>
        <begin position="269"/>
        <end position="291"/>
    </location>
</feature>
<accession>A0A1I1PEP3</accession>
<dbReference type="GO" id="GO:0042953">
    <property type="term" value="P:lipoprotein transport"/>
    <property type="evidence" value="ECO:0007669"/>
    <property type="project" value="InterPro"/>
</dbReference>
<dbReference type="GO" id="GO:0044874">
    <property type="term" value="P:lipoprotein localization to outer membrane"/>
    <property type="evidence" value="ECO:0007669"/>
    <property type="project" value="TreeGrafter"/>
</dbReference>
<dbReference type="Proteomes" id="UP000198862">
    <property type="component" value="Unassembled WGS sequence"/>
</dbReference>
<evidence type="ECO:0000256" key="5">
    <source>
        <dbReference type="ARBA" id="ARBA00022692"/>
    </source>
</evidence>
<dbReference type="InterPro" id="IPR003838">
    <property type="entry name" value="ABC3_permease_C"/>
</dbReference>
<dbReference type="PANTHER" id="PTHR30489">
    <property type="entry name" value="LIPOPROTEIN-RELEASING SYSTEM TRANSMEMBRANE PROTEIN LOLE"/>
    <property type="match status" value="1"/>
</dbReference>
<keyword evidence="5 8" id="KW-0812">Transmembrane</keyword>
<gene>
    <name evidence="11" type="ORF">SAMN02745724_03349</name>
</gene>
<feature type="transmembrane region" description="Helical" evidence="8">
    <location>
        <begin position="20"/>
        <end position="46"/>
    </location>
</feature>
<proteinExistence type="inferred from homology"/>
<dbReference type="OrthoDB" id="9808461at2"/>
<keyword evidence="11" id="KW-0449">Lipoprotein</keyword>
<dbReference type="GO" id="GO:0098797">
    <property type="term" value="C:plasma membrane protein complex"/>
    <property type="evidence" value="ECO:0007669"/>
    <property type="project" value="TreeGrafter"/>
</dbReference>
<feature type="domain" description="MacB-like periplasmic core" evidence="10">
    <location>
        <begin position="30"/>
        <end position="216"/>
    </location>
</feature>
<evidence type="ECO:0000256" key="3">
    <source>
        <dbReference type="ARBA" id="ARBA00022448"/>
    </source>
</evidence>
<name>A0A1I1PEP3_9GAMM</name>
<dbReference type="PANTHER" id="PTHR30489:SF0">
    <property type="entry name" value="LIPOPROTEIN-RELEASING SYSTEM TRANSMEMBRANE PROTEIN LOLE"/>
    <property type="match status" value="1"/>
</dbReference>
<dbReference type="InterPro" id="IPR011925">
    <property type="entry name" value="LolCE_TM"/>
</dbReference>
<dbReference type="Pfam" id="PF02687">
    <property type="entry name" value="FtsX"/>
    <property type="match status" value="1"/>
</dbReference>
<comment type="subcellular location">
    <subcellularLocation>
        <location evidence="1">Cell membrane</location>
        <topology evidence="1">Multi-pass membrane protein</topology>
    </subcellularLocation>
</comment>
<dbReference type="InterPro" id="IPR025857">
    <property type="entry name" value="MacB_PCD"/>
</dbReference>
<feature type="transmembrane region" description="Helical" evidence="8">
    <location>
        <begin position="377"/>
        <end position="397"/>
    </location>
</feature>
<evidence type="ECO:0000313" key="11">
    <source>
        <dbReference type="EMBL" id="SFD06098.1"/>
    </source>
</evidence>
<comment type="similarity">
    <text evidence="2">Belongs to the ABC-4 integral membrane protein family. LolC/E subfamily.</text>
</comment>
<dbReference type="EMBL" id="FOLO01000030">
    <property type="protein sequence ID" value="SFD06098.1"/>
    <property type="molecule type" value="Genomic_DNA"/>
</dbReference>
<dbReference type="NCBIfam" id="TIGR02212">
    <property type="entry name" value="lolCE"/>
    <property type="match status" value="1"/>
</dbReference>
<dbReference type="Pfam" id="PF12704">
    <property type="entry name" value="MacB_PCD"/>
    <property type="match status" value="1"/>
</dbReference>
<keyword evidence="4" id="KW-1003">Cell membrane</keyword>
<evidence type="ECO:0000256" key="7">
    <source>
        <dbReference type="ARBA" id="ARBA00023136"/>
    </source>
</evidence>
<feature type="domain" description="ABC3 transporter permease C-terminal" evidence="9">
    <location>
        <begin position="272"/>
        <end position="404"/>
    </location>
</feature>
<evidence type="ECO:0000256" key="4">
    <source>
        <dbReference type="ARBA" id="ARBA00022475"/>
    </source>
</evidence>
<keyword evidence="6 8" id="KW-1133">Transmembrane helix</keyword>
<dbReference type="InterPro" id="IPR051447">
    <property type="entry name" value="Lipoprotein-release_system"/>
</dbReference>
<keyword evidence="7 8" id="KW-0472">Membrane</keyword>
<keyword evidence="3" id="KW-0813">Transport</keyword>
<evidence type="ECO:0000313" key="12">
    <source>
        <dbReference type="Proteomes" id="UP000198862"/>
    </source>
</evidence>
<dbReference type="RefSeq" id="WP_091986865.1">
    <property type="nucleotide sequence ID" value="NZ_FOLO01000030.1"/>
</dbReference>
<feature type="transmembrane region" description="Helical" evidence="8">
    <location>
        <begin position="312"/>
        <end position="343"/>
    </location>
</feature>
<dbReference type="STRING" id="1123010.SAMN02745724_03349"/>
<keyword evidence="12" id="KW-1185">Reference proteome</keyword>
<reference evidence="11 12" key="1">
    <citation type="submission" date="2016-10" db="EMBL/GenBank/DDBJ databases">
        <authorList>
            <person name="de Groot N.N."/>
        </authorList>
    </citation>
    <scope>NUCLEOTIDE SEQUENCE [LARGE SCALE GENOMIC DNA]</scope>
    <source>
        <strain evidence="11 12">DSM 6059</strain>
    </source>
</reference>
<dbReference type="AlphaFoldDB" id="A0A1I1PEP3"/>
<evidence type="ECO:0000259" key="9">
    <source>
        <dbReference type="Pfam" id="PF02687"/>
    </source>
</evidence>
<evidence type="ECO:0000256" key="2">
    <source>
        <dbReference type="ARBA" id="ARBA00005236"/>
    </source>
</evidence>
<evidence type="ECO:0000259" key="10">
    <source>
        <dbReference type="Pfam" id="PF12704"/>
    </source>
</evidence>
<sequence length="410" mass="45199">MKFSLFLSQRFRHAKHENGFIGFIGKASSIGIGLGIAVLIIALSVINGFEYQMVHRLLNVVPHIEYEAPNAPISNWQTKIAKFEEDDAVIAAAPFILLNGMAQFKGKLKAVEIRGIDPKLEVKVSGIQTYIKSFELASLSQNQVVLGQQIVDELGVNLGDQVTLLIPQINEKSSKLKAAKKIKLKLVGIVKMGGPIDRITALVNLSQTQQILGFDSSETKGLRLKVADVFAANSLAMTLGYQLEDYVYVSSWFRKHSNLYQDIQMVRTIVYLVVLLIIAVASFNIVSTLVMEVKEKQSDIAILKTMGAKDSTIISTFMLQGLGQSISGIFFGTFIGVLLAIYIPDMFIWYSELSGKNVLTGIYFVEFLPSRLNLNDVIVTVSMTLVMTIIATAYPAWQASRIDPAKVLGQ</sequence>
<organism evidence="11 12">
    <name type="scientific">Pseudoalteromonas denitrificans DSM 6059</name>
    <dbReference type="NCBI Taxonomy" id="1123010"/>
    <lineage>
        <taxon>Bacteria</taxon>
        <taxon>Pseudomonadati</taxon>
        <taxon>Pseudomonadota</taxon>
        <taxon>Gammaproteobacteria</taxon>
        <taxon>Alteromonadales</taxon>
        <taxon>Pseudoalteromonadaceae</taxon>
        <taxon>Pseudoalteromonas</taxon>
    </lineage>
</organism>
<evidence type="ECO:0000256" key="1">
    <source>
        <dbReference type="ARBA" id="ARBA00004651"/>
    </source>
</evidence>